<evidence type="ECO:0000313" key="4">
    <source>
        <dbReference type="EMBL" id="GGI87056.1"/>
    </source>
</evidence>
<comment type="function">
    <text evidence="1">May be involved in the formation or repair of [Fe-S] clusters present in iron-sulfur proteins.</text>
</comment>
<keyword evidence="6" id="KW-1185">Reference proteome</keyword>
<dbReference type="GO" id="GO:0016226">
    <property type="term" value="P:iron-sulfur cluster assembly"/>
    <property type="evidence" value="ECO:0007669"/>
    <property type="project" value="InterPro"/>
</dbReference>
<dbReference type="Proteomes" id="UP001500220">
    <property type="component" value="Unassembled WGS sequence"/>
</dbReference>
<name>A0A917JU03_9PSEU</name>
<dbReference type="SUPFAM" id="SSF117916">
    <property type="entry name" value="Fe-S cluster assembly (FSCA) domain-like"/>
    <property type="match status" value="1"/>
</dbReference>
<reference evidence="4 5" key="1">
    <citation type="journal article" date="2014" name="Int. J. Syst. Evol. Microbiol.">
        <title>Complete genome sequence of Corynebacterium casei LMG S-19264T (=DSM 44701T), isolated from a smear-ripened cheese.</title>
        <authorList>
            <consortium name="US DOE Joint Genome Institute (JGI-PGF)"/>
            <person name="Walter F."/>
            <person name="Albersmeier A."/>
            <person name="Kalinowski J."/>
            <person name="Ruckert C."/>
        </authorList>
    </citation>
    <scope>NUCLEOTIDE SEQUENCE [LARGE SCALE GENOMIC DNA]</scope>
    <source>
        <strain evidence="4 5">CGMCC 4.7206</strain>
    </source>
</reference>
<evidence type="ECO:0000313" key="3">
    <source>
        <dbReference type="EMBL" id="GAA0535444.1"/>
    </source>
</evidence>
<dbReference type="AlphaFoldDB" id="A0A917JU03"/>
<reference evidence="4" key="3">
    <citation type="submission" date="2020-09" db="EMBL/GenBank/DDBJ databases">
        <authorList>
            <person name="Sun Q."/>
            <person name="Zhou Y."/>
        </authorList>
    </citation>
    <scope>NUCLEOTIDE SEQUENCE</scope>
    <source>
        <strain evidence="4">CGMCC 4.7206</strain>
    </source>
</reference>
<dbReference type="EMBL" id="BMMT01000007">
    <property type="protein sequence ID" value="GGI87056.1"/>
    <property type="molecule type" value="Genomic_DNA"/>
</dbReference>
<accession>A0A917JU03</accession>
<evidence type="ECO:0000313" key="6">
    <source>
        <dbReference type="Proteomes" id="UP001500220"/>
    </source>
</evidence>
<dbReference type="InterPro" id="IPR001075">
    <property type="entry name" value="NIF_FeS_clus_asmbl_NifU_C"/>
</dbReference>
<dbReference type="Proteomes" id="UP000597989">
    <property type="component" value="Unassembled WGS sequence"/>
</dbReference>
<sequence>MADRGGLDDEAVRARLARVDALLEVVEQAPGPTSDAALEAVRELVEVYGEALARLVRLDARSSPRTVTDDELLNHLLVLHDLHPDPVGERVRRALDDVRPHARRRGVQVELVDVDGSVARIRLSGGCGCSSPPDEVAQAVAEAVRAVAPELTDVDVVAAEQGASVISVDAVLSRARRPG</sequence>
<evidence type="ECO:0000313" key="5">
    <source>
        <dbReference type="Proteomes" id="UP000597989"/>
    </source>
</evidence>
<evidence type="ECO:0000259" key="2">
    <source>
        <dbReference type="Pfam" id="PF01106"/>
    </source>
</evidence>
<dbReference type="Pfam" id="PF01106">
    <property type="entry name" value="NifU"/>
    <property type="match status" value="1"/>
</dbReference>
<protein>
    <submittedName>
        <fullName evidence="3">NifU family protein</fullName>
    </submittedName>
    <submittedName>
        <fullName evidence="4">Thioredoxin</fullName>
    </submittedName>
</protein>
<dbReference type="EMBL" id="BAAAHC010000019">
    <property type="protein sequence ID" value="GAA0535444.1"/>
    <property type="molecule type" value="Genomic_DNA"/>
</dbReference>
<proteinExistence type="predicted"/>
<comment type="caution">
    <text evidence="4">The sequence shown here is derived from an EMBL/GenBank/DDBJ whole genome shotgun (WGS) entry which is preliminary data.</text>
</comment>
<dbReference type="InterPro" id="IPR034904">
    <property type="entry name" value="FSCA_dom_sf"/>
</dbReference>
<dbReference type="RefSeq" id="WP_188987502.1">
    <property type="nucleotide sequence ID" value="NZ_BAAAHC010000019.1"/>
</dbReference>
<evidence type="ECO:0000256" key="1">
    <source>
        <dbReference type="ARBA" id="ARBA00049958"/>
    </source>
</evidence>
<dbReference type="Gene3D" id="3.30.300.130">
    <property type="entry name" value="Fe-S cluster assembly (FSCA)"/>
    <property type="match status" value="1"/>
</dbReference>
<reference evidence="3" key="4">
    <citation type="submission" date="2023-12" db="EMBL/GenBank/DDBJ databases">
        <authorList>
            <person name="Sun Q."/>
            <person name="Inoue M."/>
        </authorList>
    </citation>
    <scope>NUCLEOTIDE SEQUENCE</scope>
    <source>
        <strain evidence="3">JCM 10664</strain>
    </source>
</reference>
<reference evidence="3 6" key="2">
    <citation type="journal article" date="2019" name="Int. J. Syst. Evol. Microbiol.">
        <title>The Global Catalogue of Microorganisms (GCM) 10K type strain sequencing project: providing services to taxonomists for standard genome sequencing and annotation.</title>
        <authorList>
            <consortium name="The Broad Institute Genomics Platform"/>
            <consortium name="The Broad Institute Genome Sequencing Center for Infectious Disease"/>
            <person name="Wu L."/>
            <person name="Ma J."/>
        </authorList>
    </citation>
    <scope>NUCLEOTIDE SEQUENCE [LARGE SCALE GENOMIC DNA]</scope>
    <source>
        <strain evidence="3 6">JCM 10664</strain>
    </source>
</reference>
<dbReference type="GO" id="GO:0051536">
    <property type="term" value="F:iron-sulfur cluster binding"/>
    <property type="evidence" value="ECO:0007669"/>
    <property type="project" value="InterPro"/>
</dbReference>
<dbReference type="GO" id="GO:0005506">
    <property type="term" value="F:iron ion binding"/>
    <property type="evidence" value="ECO:0007669"/>
    <property type="project" value="InterPro"/>
</dbReference>
<feature type="domain" description="NIF system FeS cluster assembly NifU C-terminal" evidence="2">
    <location>
        <begin position="91"/>
        <end position="154"/>
    </location>
</feature>
<gene>
    <name evidence="3" type="ORF">GCM10009545_42560</name>
    <name evidence="4" type="ORF">GCM10011581_25160</name>
</gene>
<organism evidence="4 5">
    <name type="scientific">Saccharopolyspora thermophila</name>
    <dbReference type="NCBI Taxonomy" id="89367"/>
    <lineage>
        <taxon>Bacteria</taxon>
        <taxon>Bacillati</taxon>
        <taxon>Actinomycetota</taxon>
        <taxon>Actinomycetes</taxon>
        <taxon>Pseudonocardiales</taxon>
        <taxon>Pseudonocardiaceae</taxon>
        <taxon>Saccharopolyspora</taxon>
    </lineage>
</organism>